<evidence type="ECO:0000313" key="6">
    <source>
        <dbReference type="Proteomes" id="UP000632339"/>
    </source>
</evidence>
<evidence type="ECO:0000256" key="3">
    <source>
        <dbReference type="ARBA" id="ARBA00023125"/>
    </source>
</evidence>
<keyword evidence="6" id="KW-1185">Reference proteome</keyword>
<evidence type="ECO:0000256" key="1">
    <source>
        <dbReference type="ARBA" id="ARBA00010923"/>
    </source>
</evidence>
<dbReference type="Pfam" id="PF01420">
    <property type="entry name" value="Methylase_S"/>
    <property type="match status" value="2"/>
</dbReference>
<feature type="domain" description="Type I restriction modification DNA specificity" evidence="4">
    <location>
        <begin position="197"/>
        <end position="374"/>
    </location>
</feature>
<accession>A0ABQ2HIG5</accession>
<dbReference type="InterPro" id="IPR044946">
    <property type="entry name" value="Restrct_endonuc_typeI_TRD_sf"/>
</dbReference>
<proteinExistence type="inferred from homology"/>
<dbReference type="RefSeq" id="WP_084600044.1">
    <property type="nucleotide sequence ID" value="NZ_BMLI01000001.1"/>
</dbReference>
<evidence type="ECO:0000313" key="5">
    <source>
        <dbReference type="EMBL" id="GGM82802.1"/>
    </source>
</evidence>
<gene>
    <name evidence="5" type="ORF">GCM10010967_13130</name>
</gene>
<protein>
    <recommendedName>
        <fullName evidence="4">Type I restriction modification DNA specificity domain-containing protein</fullName>
    </recommendedName>
</protein>
<dbReference type="PANTHER" id="PTHR30408">
    <property type="entry name" value="TYPE-1 RESTRICTION ENZYME ECOKI SPECIFICITY PROTEIN"/>
    <property type="match status" value="1"/>
</dbReference>
<feature type="domain" description="Type I restriction modification DNA specificity" evidence="4">
    <location>
        <begin position="4"/>
        <end position="156"/>
    </location>
</feature>
<dbReference type="InterPro" id="IPR000055">
    <property type="entry name" value="Restrct_endonuc_typeI_TRD"/>
</dbReference>
<organism evidence="5 6">
    <name type="scientific">Dyadobacter beijingensis</name>
    <dbReference type="NCBI Taxonomy" id="365489"/>
    <lineage>
        <taxon>Bacteria</taxon>
        <taxon>Pseudomonadati</taxon>
        <taxon>Bacteroidota</taxon>
        <taxon>Cytophagia</taxon>
        <taxon>Cytophagales</taxon>
        <taxon>Spirosomataceae</taxon>
        <taxon>Dyadobacter</taxon>
    </lineage>
</organism>
<reference evidence="6" key="1">
    <citation type="journal article" date="2019" name="Int. J. Syst. Evol. Microbiol.">
        <title>The Global Catalogue of Microorganisms (GCM) 10K type strain sequencing project: providing services to taxonomists for standard genome sequencing and annotation.</title>
        <authorList>
            <consortium name="The Broad Institute Genomics Platform"/>
            <consortium name="The Broad Institute Genome Sequencing Center for Infectious Disease"/>
            <person name="Wu L."/>
            <person name="Ma J."/>
        </authorList>
    </citation>
    <scope>NUCLEOTIDE SEQUENCE [LARGE SCALE GENOMIC DNA]</scope>
    <source>
        <strain evidence="6">CGMCC 1.6375</strain>
    </source>
</reference>
<dbReference type="InterPro" id="IPR052021">
    <property type="entry name" value="Type-I_RS_S_subunit"/>
</dbReference>
<dbReference type="PANTHER" id="PTHR30408:SF13">
    <property type="entry name" value="TYPE I RESTRICTION ENZYME HINDI SPECIFICITY SUBUNIT"/>
    <property type="match status" value="1"/>
</dbReference>
<sequence length="421" mass="47311">MSKATPKRLGDIVNFKRGYDLPSHLRKHGSVPIISSGGISGYHSEYKASGEGVVTGRYGTLGEVYYVNGKYWPHNTALYATTFYDNSPKYVYYLMKCLGNLQTSDKSTVPGINRNDLHEIIVPYLFQEDQLRIATTLSLLDNKIELNNRINAELEQMAKTLYDYWFVQFDFPNEDGKPYKSSGGKMVYDEVLKREIPEGWDVKPLSEINLELTRGISPKYTEDTGLPVINQRCVRNNTVDFSFCRLHDAKAKPVRKLVQVGDILVNSTGVGTLGRVAVVKRLEHSLTTADSHVTIVRADSSQVEPYYLGISMLNRQAEIEKLGEGSTGQTELNREKLGTLNVLLPKRSLQDQFADIIKTVLNRSSVNEQQNQQLASLRDWLLPMLINGQVTVGDVPNRSEEDSEGRVETIGQEGVQMHLFA</sequence>
<comment type="caution">
    <text evidence="5">The sequence shown here is derived from an EMBL/GenBank/DDBJ whole genome shotgun (WGS) entry which is preliminary data.</text>
</comment>
<dbReference type="CDD" id="cd17267">
    <property type="entry name" value="RMtype1_S_EcoAO83I-TRD1-CR1_like"/>
    <property type="match status" value="1"/>
</dbReference>
<dbReference type="Proteomes" id="UP000632339">
    <property type="component" value="Unassembled WGS sequence"/>
</dbReference>
<evidence type="ECO:0000256" key="2">
    <source>
        <dbReference type="ARBA" id="ARBA00022747"/>
    </source>
</evidence>
<evidence type="ECO:0000259" key="4">
    <source>
        <dbReference type="Pfam" id="PF01420"/>
    </source>
</evidence>
<comment type="similarity">
    <text evidence="1">Belongs to the type-I restriction system S methylase family.</text>
</comment>
<dbReference type="SUPFAM" id="SSF116734">
    <property type="entry name" value="DNA methylase specificity domain"/>
    <property type="match status" value="2"/>
</dbReference>
<dbReference type="Gene3D" id="3.90.220.20">
    <property type="entry name" value="DNA methylase specificity domains"/>
    <property type="match status" value="2"/>
</dbReference>
<name>A0ABQ2HIG5_9BACT</name>
<keyword evidence="3" id="KW-0238">DNA-binding</keyword>
<dbReference type="EMBL" id="BMLI01000001">
    <property type="protein sequence ID" value="GGM82802.1"/>
    <property type="molecule type" value="Genomic_DNA"/>
</dbReference>
<keyword evidence="2" id="KW-0680">Restriction system</keyword>